<protein>
    <submittedName>
        <fullName evidence="1">Uncharacterized protein</fullName>
    </submittedName>
</protein>
<dbReference type="EMBL" id="JAWWNJ010000089">
    <property type="protein sequence ID" value="KAK7000342.1"/>
    <property type="molecule type" value="Genomic_DNA"/>
</dbReference>
<accession>A0AAW0A3P6</accession>
<dbReference type="Proteomes" id="UP001362999">
    <property type="component" value="Unassembled WGS sequence"/>
</dbReference>
<feature type="non-terminal residue" evidence="1">
    <location>
        <position position="217"/>
    </location>
</feature>
<dbReference type="AlphaFoldDB" id="A0AAW0A3P6"/>
<evidence type="ECO:0000313" key="1">
    <source>
        <dbReference type="EMBL" id="KAK7000342.1"/>
    </source>
</evidence>
<reference evidence="1 2" key="1">
    <citation type="journal article" date="2024" name="J Genomics">
        <title>Draft genome sequencing and assembly of Favolaschia claudopus CIRM-BRFM 2984 isolated from oak limbs.</title>
        <authorList>
            <person name="Navarro D."/>
            <person name="Drula E."/>
            <person name="Chaduli D."/>
            <person name="Cazenave R."/>
            <person name="Ahrendt S."/>
            <person name="Wang J."/>
            <person name="Lipzen A."/>
            <person name="Daum C."/>
            <person name="Barry K."/>
            <person name="Grigoriev I.V."/>
            <person name="Favel A."/>
            <person name="Rosso M.N."/>
            <person name="Martin F."/>
        </authorList>
    </citation>
    <scope>NUCLEOTIDE SEQUENCE [LARGE SCALE GENOMIC DNA]</scope>
    <source>
        <strain evidence="1 2">CIRM-BRFM 2984</strain>
    </source>
</reference>
<evidence type="ECO:0000313" key="2">
    <source>
        <dbReference type="Proteomes" id="UP001362999"/>
    </source>
</evidence>
<comment type="caution">
    <text evidence="1">The sequence shown here is derived from an EMBL/GenBank/DDBJ whole genome shotgun (WGS) entry which is preliminary data.</text>
</comment>
<proteinExistence type="predicted"/>
<gene>
    <name evidence="1" type="ORF">R3P38DRAFT_3058021</name>
</gene>
<name>A0AAW0A3P6_9AGAR</name>
<organism evidence="1 2">
    <name type="scientific">Favolaschia claudopus</name>
    <dbReference type="NCBI Taxonomy" id="2862362"/>
    <lineage>
        <taxon>Eukaryota</taxon>
        <taxon>Fungi</taxon>
        <taxon>Dikarya</taxon>
        <taxon>Basidiomycota</taxon>
        <taxon>Agaricomycotina</taxon>
        <taxon>Agaricomycetes</taxon>
        <taxon>Agaricomycetidae</taxon>
        <taxon>Agaricales</taxon>
        <taxon>Marasmiineae</taxon>
        <taxon>Mycenaceae</taxon>
        <taxon>Favolaschia</taxon>
    </lineage>
</organism>
<keyword evidence="2" id="KW-1185">Reference proteome</keyword>
<sequence length="217" mass="23219">MIHPRALPGLALSRLERYTGPSDFRVTSSRSNNGGEIPPSVLVLCFGSHTALLRSSSAWICAARRSAPGVLPPPGTRIVPRPGSAVDNDGPWNGSKPPVSPHLQIRNTSSTAPITPYINNAFTMYGGLDVCVQRYDADQVLISDLRVRRLKHDGVGPGSSAQQAGFSVTPTVMRCDHRSWPLMATLTTRLPLSLCKRCAAASQAARDEEPLGTRSGP</sequence>